<dbReference type="SUPFAM" id="SSF53300">
    <property type="entry name" value="vWA-like"/>
    <property type="match status" value="1"/>
</dbReference>
<proteinExistence type="predicted"/>
<feature type="chain" id="PRO_5046922355" evidence="3">
    <location>
        <begin position="23"/>
        <end position="570"/>
    </location>
</feature>
<dbReference type="Gene3D" id="3.40.50.410">
    <property type="entry name" value="von Willebrand factor, type A domain"/>
    <property type="match status" value="1"/>
</dbReference>
<sequence>MFRRAFLIKIIWILILFNEDSCKRPPRIDLGFVIDTSMNADDGKRAIHFVEQLLEHFSISPGTTRVALYTVDALVTKNFRFKTHVNRECVYKALKKVDFSEEDKTDDFQLMLTAVFEDFEVQSRDVINQRRIYIFVTNAPEEIKLIEKSLKIKLSENDFFGAVLIAKDTFFDFESLRFKTISYYNKLDIPKILVVLNVNNTRYGVCQNDGPFTDECKRQCTCKNKKIKDCYRVRKEFTSMTTKERKRYLKAYKTLTSQQPYKSIYERFIFMHFKYFCWGVHKKDLFLPWHRWFITTMEDLLTQIDCRVTLSYWDWSYVSEDPWNRTTIWRSTDDGLGGNGNRRKGYCVQSGMFRESKWETPYWEDPMEIIMSSADQIYGEIEGQYAHLAYCLRRGFKGKSPSRKSVLRTLALPPHRFEDFDIQMRHNYHDRMHNIIGGTMSTHYAANAPEFFLHHAFLDKIWYTWQSKSSKHKFVHFLQRNETKMMGCGYTPKQYINADNLPRCTKIKYEPFPLNERQKRNEDDIDDMARKPTKYWQKYLKESWYGNFPSCKRSDAERKRANYLHKTLDL</sequence>
<evidence type="ECO:0000256" key="3">
    <source>
        <dbReference type="SAM" id="SignalP"/>
    </source>
</evidence>
<organism evidence="5 6">
    <name type="scientific">Hydra vulgaris</name>
    <name type="common">Hydra</name>
    <name type="synonym">Hydra attenuata</name>
    <dbReference type="NCBI Taxonomy" id="6087"/>
    <lineage>
        <taxon>Eukaryota</taxon>
        <taxon>Metazoa</taxon>
        <taxon>Cnidaria</taxon>
        <taxon>Hydrozoa</taxon>
        <taxon>Hydroidolina</taxon>
        <taxon>Anthoathecata</taxon>
        <taxon>Aplanulata</taxon>
        <taxon>Hydridae</taxon>
        <taxon>Hydra</taxon>
    </lineage>
</organism>
<dbReference type="Pfam" id="PF00264">
    <property type="entry name" value="Tyrosinase"/>
    <property type="match status" value="1"/>
</dbReference>
<feature type="signal peptide" evidence="3">
    <location>
        <begin position="1"/>
        <end position="22"/>
    </location>
</feature>
<dbReference type="InterPro" id="IPR002035">
    <property type="entry name" value="VWF_A"/>
</dbReference>
<evidence type="ECO:0000259" key="4">
    <source>
        <dbReference type="PROSITE" id="PS50234"/>
    </source>
</evidence>
<keyword evidence="3" id="KW-0732">Signal</keyword>
<dbReference type="InterPro" id="IPR036465">
    <property type="entry name" value="vWFA_dom_sf"/>
</dbReference>
<feature type="domain" description="VWFA" evidence="4">
    <location>
        <begin position="29"/>
        <end position="151"/>
    </location>
</feature>
<dbReference type="InterPro" id="IPR002227">
    <property type="entry name" value="Tyrosinase_Cu-bd"/>
</dbReference>
<dbReference type="PROSITE" id="PS50234">
    <property type="entry name" value="VWFA"/>
    <property type="match status" value="1"/>
</dbReference>
<dbReference type="CDD" id="cd00198">
    <property type="entry name" value="vWFA"/>
    <property type="match status" value="1"/>
</dbReference>
<evidence type="ECO:0000313" key="5">
    <source>
        <dbReference type="Proteomes" id="UP001652625"/>
    </source>
</evidence>
<evidence type="ECO:0000256" key="1">
    <source>
        <dbReference type="ARBA" id="ARBA00022723"/>
    </source>
</evidence>
<dbReference type="Pfam" id="PF00092">
    <property type="entry name" value="VWA"/>
    <property type="match status" value="1"/>
</dbReference>
<dbReference type="RefSeq" id="XP_065666234.1">
    <property type="nucleotide sequence ID" value="XM_065810162.1"/>
</dbReference>
<accession>A0ABM4CWC9</accession>
<gene>
    <name evidence="6" type="primary">LOC101239471</name>
</gene>
<keyword evidence="5" id="KW-1185">Reference proteome</keyword>
<dbReference type="InterPro" id="IPR050316">
    <property type="entry name" value="Tyrosinase/Hemocyanin"/>
</dbReference>
<evidence type="ECO:0000313" key="6">
    <source>
        <dbReference type="RefSeq" id="XP_065666234.1"/>
    </source>
</evidence>
<dbReference type="GeneID" id="101239471"/>
<name>A0ABM4CWC9_HYDVU</name>
<dbReference type="PRINTS" id="PR00092">
    <property type="entry name" value="TYROSINASE"/>
</dbReference>
<dbReference type="PANTHER" id="PTHR11474:SF126">
    <property type="entry name" value="TYROSINASE-LIKE PROTEIN TYR-1-RELATED"/>
    <property type="match status" value="1"/>
</dbReference>
<protein>
    <submittedName>
        <fullName evidence="6">Uncharacterized protein LOC101239471 isoform X2</fullName>
    </submittedName>
</protein>
<reference evidence="6" key="1">
    <citation type="submission" date="2025-08" db="UniProtKB">
        <authorList>
            <consortium name="RefSeq"/>
        </authorList>
    </citation>
    <scope>IDENTIFICATION</scope>
</reference>
<dbReference type="Proteomes" id="UP001652625">
    <property type="component" value="Chromosome 11"/>
</dbReference>
<dbReference type="SUPFAM" id="SSF48056">
    <property type="entry name" value="Di-copper centre-containing domain"/>
    <property type="match status" value="1"/>
</dbReference>
<keyword evidence="2" id="KW-0186">Copper</keyword>
<dbReference type="PANTHER" id="PTHR11474">
    <property type="entry name" value="TYROSINASE FAMILY MEMBER"/>
    <property type="match status" value="1"/>
</dbReference>
<keyword evidence="1" id="KW-0479">Metal-binding</keyword>
<dbReference type="Gene3D" id="1.10.1280.10">
    <property type="entry name" value="Di-copper center containing domain from catechol oxidase"/>
    <property type="match status" value="1"/>
</dbReference>
<dbReference type="InterPro" id="IPR008922">
    <property type="entry name" value="Di-copper_centre_dom_sf"/>
</dbReference>
<evidence type="ECO:0000256" key="2">
    <source>
        <dbReference type="ARBA" id="ARBA00023008"/>
    </source>
</evidence>